<name>A0A2T5G786_9BACL</name>
<evidence type="ECO:0000259" key="1">
    <source>
        <dbReference type="PROSITE" id="PS51671"/>
    </source>
</evidence>
<evidence type="ECO:0000313" key="2">
    <source>
        <dbReference type="EMBL" id="PTQ52047.1"/>
    </source>
</evidence>
<proteinExistence type="predicted"/>
<dbReference type="InterPro" id="IPR008310">
    <property type="entry name" value="UPF0735_ACT_dom-cont"/>
</dbReference>
<comment type="caution">
    <text evidence="2">The sequence shown here is derived from an EMBL/GenBank/DDBJ whole genome shotgun (WGS) entry which is preliminary data.</text>
</comment>
<gene>
    <name evidence="2" type="ORF">BLITH_1014</name>
</gene>
<organism evidence="2 3">
    <name type="scientific">Brockia lithotrophica</name>
    <dbReference type="NCBI Taxonomy" id="933949"/>
    <lineage>
        <taxon>Bacteria</taxon>
        <taxon>Bacillati</taxon>
        <taxon>Bacillota</taxon>
        <taxon>Bacilli</taxon>
        <taxon>Bacillales</taxon>
        <taxon>Bacillales Family X. Incertae Sedis</taxon>
        <taxon>Brockia</taxon>
    </lineage>
</organism>
<evidence type="ECO:0000313" key="3">
    <source>
        <dbReference type="Proteomes" id="UP000244016"/>
    </source>
</evidence>
<dbReference type="AlphaFoldDB" id="A0A2T5G786"/>
<dbReference type="Proteomes" id="UP000244016">
    <property type="component" value="Unassembled WGS sequence"/>
</dbReference>
<dbReference type="SUPFAM" id="SSF55021">
    <property type="entry name" value="ACT-like"/>
    <property type="match status" value="1"/>
</dbReference>
<dbReference type="InterPro" id="IPR045865">
    <property type="entry name" value="ACT-like_dom_sf"/>
</dbReference>
<dbReference type="InterPro" id="IPR002912">
    <property type="entry name" value="ACT_dom"/>
</dbReference>
<dbReference type="PIRSF" id="PIRSF025624">
    <property type="entry name" value="ACT_PheB"/>
    <property type="match status" value="1"/>
</dbReference>
<reference evidence="2 3" key="1">
    <citation type="submission" date="2017-08" db="EMBL/GenBank/DDBJ databases">
        <title>Burning lignite coal seam in the remote Altai Mountains harbors a hydrogen-driven thermophilic microbial community.</title>
        <authorList>
            <person name="Kadnikov V.V."/>
            <person name="Mardanov A.V."/>
            <person name="Ivasenko D."/>
            <person name="Beletsky A.V."/>
            <person name="Karnachuk O.V."/>
            <person name="Ravin N.V."/>
        </authorList>
    </citation>
    <scope>NUCLEOTIDE SEQUENCE [LARGE SCALE GENOMIC DNA]</scope>
    <source>
        <strain evidence="2">AL31</strain>
    </source>
</reference>
<protein>
    <submittedName>
        <fullName evidence="2">ACT-domain-containing protein, predicted allosteric regulator of homoserine dehydrogenase</fullName>
    </submittedName>
</protein>
<dbReference type="NCBIfam" id="NF003361">
    <property type="entry name" value="PRK04435.1"/>
    <property type="match status" value="1"/>
</dbReference>
<dbReference type="Pfam" id="PF01842">
    <property type="entry name" value="ACT"/>
    <property type="match status" value="1"/>
</dbReference>
<feature type="domain" description="ACT" evidence="1">
    <location>
        <begin position="82"/>
        <end position="155"/>
    </location>
</feature>
<sequence length="163" mass="17603">MDIGTPAGGSSRRPGRRYYLVREDLLPETMRRAALARERVELGLSPSVHDAVRAVGISRSAFYKYRDGIYPFDDFVGPRLVVLSLRLRHRPGVLSSVLGEIARLGGNILTISQSLPLQGAAAVFLTVDLREVEEDSLLHRLGELEGVLDAAVVGRGSSPAGLG</sequence>
<dbReference type="EMBL" id="PEBW01000003">
    <property type="protein sequence ID" value="PTQ52047.1"/>
    <property type="molecule type" value="Genomic_DNA"/>
</dbReference>
<dbReference type="Gene3D" id="3.30.70.260">
    <property type="match status" value="1"/>
</dbReference>
<accession>A0A2T5G786</accession>
<dbReference type="PROSITE" id="PS51671">
    <property type="entry name" value="ACT"/>
    <property type="match status" value="1"/>
</dbReference>